<evidence type="ECO:0000313" key="10">
    <source>
        <dbReference type="EMBL" id="ETO14876.1"/>
    </source>
</evidence>
<dbReference type="PROSITE" id="PS50235">
    <property type="entry name" value="USP_3"/>
    <property type="match status" value="1"/>
</dbReference>
<evidence type="ECO:0000256" key="3">
    <source>
        <dbReference type="ARBA" id="ARBA00012759"/>
    </source>
</evidence>
<feature type="region of interest" description="Disordered" evidence="8">
    <location>
        <begin position="53"/>
        <end position="72"/>
    </location>
</feature>
<reference evidence="10 11" key="1">
    <citation type="journal article" date="2013" name="Curr. Biol.">
        <title>The Genome of the Foraminiferan Reticulomyxa filosa.</title>
        <authorList>
            <person name="Glockner G."/>
            <person name="Hulsmann N."/>
            <person name="Schleicher M."/>
            <person name="Noegel A.A."/>
            <person name="Eichinger L."/>
            <person name="Gallinger C."/>
            <person name="Pawlowski J."/>
            <person name="Sierra R."/>
            <person name="Euteneuer U."/>
            <person name="Pillet L."/>
            <person name="Moustafa A."/>
            <person name="Platzer M."/>
            <person name="Groth M."/>
            <person name="Szafranski K."/>
            <person name="Schliwa M."/>
        </authorList>
    </citation>
    <scope>NUCLEOTIDE SEQUENCE [LARGE SCALE GENOMIC DNA]</scope>
</reference>
<dbReference type="GO" id="GO:0006508">
    <property type="term" value="P:proteolysis"/>
    <property type="evidence" value="ECO:0007669"/>
    <property type="project" value="UniProtKB-KW"/>
</dbReference>
<dbReference type="InterPro" id="IPR028889">
    <property type="entry name" value="USP"/>
</dbReference>
<dbReference type="PROSITE" id="PS00972">
    <property type="entry name" value="USP_1"/>
    <property type="match status" value="1"/>
</dbReference>
<dbReference type="Gene3D" id="2.30.30.140">
    <property type="match status" value="1"/>
</dbReference>
<dbReference type="SUPFAM" id="SSF54160">
    <property type="entry name" value="Chromo domain-like"/>
    <property type="match status" value="1"/>
</dbReference>
<evidence type="ECO:0000256" key="1">
    <source>
        <dbReference type="ARBA" id="ARBA00000707"/>
    </source>
</evidence>
<comment type="similarity">
    <text evidence="2">Belongs to the peptidase C19 family.</text>
</comment>
<evidence type="ECO:0000256" key="5">
    <source>
        <dbReference type="ARBA" id="ARBA00022786"/>
    </source>
</evidence>
<dbReference type="PANTHER" id="PTHR21646:SF24">
    <property type="entry name" value="UBIQUITIN CARBOXYL-TERMINAL HYDROLASE"/>
    <property type="match status" value="1"/>
</dbReference>
<accession>X6MMN4</accession>
<organism evidence="10 11">
    <name type="scientific">Reticulomyxa filosa</name>
    <dbReference type="NCBI Taxonomy" id="46433"/>
    <lineage>
        <taxon>Eukaryota</taxon>
        <taxon>Sar</taxon>
        <taxon>Rhizaria</taxon>
        <taxon>Retaria</taxon>
        <taxon>Foraminifera</taxon>
        <taxon>Monothalamids</taxon>
        <taxon>Reticulomyxidae</taxon>
        <taxon>Reticulomyxa</taxon>
    </lineage>
</organism>
<proteinExistence type="inferred from homology"/>
<dbReference type="EC" id="3.4.19.12" evidence="3"/>
<dbReference type="EMBL" id="ASPP01019687">
    <property type="protein sequence ID" value="ETO14876.1"/>
    <property type="molecule type" value="Genomic_DNA"/>
</dbReference>
<dbReference type="OrthoDB" id="292964at2759"/>
<comment type="catalytic activity">
    <reaction evidence="1">
        <text>Thiol-dependent hydrolysis of ester, thioester, amide, peptide and isopeptide bonds formed by the C-terminal Gly of ubiquitin (a 76-residue protein attached to proteins as an intracellular targeting signal).</text>
        <dbReference type="EC" id="3.4.19.12"/>
    </reaction>
</comment>
<evidence type="ECO:0000256" key="6">
    <source>
        <dbReference type="ARBA" id="ARBA00022801"/>
    </source>
</evidence>
<feature type="non-terminal residue" evidence="10">
    <location>
        <position position="1"/>
    </location>
</feature>
<dbReference type="InterPro" id="IPR050185">
    <property type="entry name" value="Ub_carboxyl-term_hydrolase"/>
</dbReference>
<dbReference type="InterPro" id="IPR038765">
    <property type="entry name" value="Papain-like_cys_pep_sf"/>
</dbReference>
<protein>
    <recommendedName>
        <fullName evidence="3">ubiquitinyl hydrolase 1</fullName>
        <ecNumber evidence="3">3.4.19.12</ecNumber>
    </recommendedName>
</protein>
<dbReference type="InterPro" id="IPR001394">
    <property type="entry name" value="Peptidase_C19_UCH"/>
</dbReference>
<name>X6MMN4_RETFI</name>
<dbReference type="InterPro" id="IPR016197">
    <property type="entry name" value="Chromo-like_dom_sf"/>
</dbReference>
<keyword evidence="11" id="KW-1185">Reference proteome</keyword>
<evidence type="ECO:0000256" key="8">
    <source>
        <dbReference type="SAM" id="MobiDB-lite"/>
    </source>
</evidence>
<dbReference type="Proteomes" id="UP000023152">
    <property type="component" value="Unassembled WGS sequence"/>
</dbReference>
<dbReference type="GO" id="GO:0004843">
    <property type="term" value="F:cysteine-type deubiquitinase activity"/>
    <property type="evidence" value="ECO:0007669"/>
    <property type="project" value="UniProtKB-EC"/>
</dbReference>
<keyword evidence="4" id="KW-0645">Protease</keyword>
<evidence type="ECO:0000313" key="11">
    <source>
        <dbReference type="Proteomes" id="UP000023152"/>
    </source>
</evidence>
<dbReference type="InterPro" id="IPR018200">
    <property type="entry name" value="USP_CS"/>
</dbReference>
<keyword evidence="5" id="KW-0833">Ubl conjugation pathway</keyword>
<dbReference type="Pfam" id="PF00443">
    <property type="entry name" value="UCH"/>
    <property type="match status" value="1"/>
</dbReference>
<dbReference type="SUPFAM" id="SSF54001">
    <property type="entry name" value="Cysteine proteinases"/>
    <property type="match status" value="1"/>
</dbReference>
<keyword evidence="7" id="KW-0788">Thiol protease</keyword>
<feature type="domain" description="USP" evidence="9">
    <location>
        <begin position="96"/>
        <end position="195"/>
    </location>
</feature>
<comment type="caution">
    <text evidence="10">The sequence shown here is derived from an EMBL/GenBank/DDBJ whole genome shotgun (WGS) entry which is preliminary data.</text>
</comment>
<dbReference type="PANTHER" id="PTHR21646">
    <property type="entry name" value="UBIQUITIN CARBOXYL-TERMINAL HYDROLASE"/>
    <property type="match status" value="1"/>
</dbReference>
<evidence type="ECO:0000259" key="9">
    <source>
        <dbReference type="PROSITE" id="PS50235"/>
    </source>
</evidence>
<dbReference type="Gene3D" id="3.90.70.10">
    <property type="entry name" value="Cysteine proteinases"/>
    <property type="match status" value="1"/>
</dbReference>
<gene>
    <name evidence="10" type="ORF">RFI_22492</name>
</gene>
<keyword evidence="6 10" id="KW-0378">Hydrolase</keyword>
<dbReference type="AlphaFoldDB" id="X6MMN4"/>
<evidence type="ECO:0000256" key="4">
    <source>
        <dbReference type="ARBA" id="ARBA00022670"/>
    </source>
</evidence>
<sequence length="195" mass="22575">DSQKKWYEAFIRFVGKEGTENAGKVTVHFIGWSERWDEVITIGNRERLALRHTHTKGAYRQQPQKSSYTSYSSGYSSRSSWYDSHDEGTPEQKGVVGLRNLGNTCFMNSTIQCLAQSPHLTEYFLSGDFVHHINYNNPLGWKGKVAQAWAQLLKDMFSNKYRVVAPREFKDAIGEVAPRYCKNVYIYTYILLYFC</sequence>
<evidence type="ECO:0000256" key="7">
    <source>
        <dbReference type="ARBA" id="ARBA00022807"/>
    </source>
</evidence>
<dbReference type="GO" id="GO:0016579">
    <property type="term" value="P:protein deubiquitination"/>
    <property type="evidence" value="ECO:0007669"/>
    <property type="project" value="InterPro"/>
</dbReference>
<evidence type="ECO:0000256" key="2">
    <source>
        <dbReference type="ARBA" id="ARBA00009085"/>
    </source>
</evidence>